<dbReference type="EMBL" id="KZ990159">
    <property type="protein sequence ID" value="RKP24555.1"/>
    <property type="molecule type" value="Genomic_DNA"/>
</dbReference>
<evidence type="ECO:0000313" key="2">
    <source>
        <dbReference type="EMBL" id="RKP24555.1"/>
    </source>
</evidence>
<name>A0A4P9YXF7_9FUNG</name>
<feature type="region of interest" description="Disordered" evidence="1">
    <location>
        <begin position="115"/>
        <end position="137"/>
    </location>
</feature>
<organism evidence="2 3">
    <name type="scientific">Syncephalis pseudoplumigaleata</name>
    <dbReference type="NCBI Taxonomy" id="1712513"/>
    <lineage>
        <taxon>Eukaryota</taxon>
        <taxon>Fungi</taxon>
        <taxon>Fungi incertae sedis</taxon>
        <taxon>Zoopagomycota</taxon>
        <taxon>Zoopagomycotina</taxon>
        <taxon>Zoopagomycetes</taxon>
        <taxon>Zoopagales</taxon>
        <taxon>Piptocephalidaceae</taxon>
        <taxon>Syncephalis</taxon>
    </lineage>
</organism>
<sequence>MSLLSRTLRTRPVLAASMRCRTLMLTCAVRDSPVGSHMSDNNPDVIEQELKRKGTERKVDTYHHMAPGWSEKLASDSEAYVKADRTPPKSFTKMQDESIDKLFMDEVMDEGPAVIERSGGGWKEAKGSKPNEPNTRQ</sequence>
<gene>
    <name evidence="2" type="ORF">SYNPS1DRAFT_29684</name>
</gene>
<evidence type="ECO:0000256" key="1">
    <source>
        <dbReference type="SAM" id="MobiDB-lite"/>
    </source>
</evidence>
<keyword evidence="3" id="KW-1185">Reference proteome</keyword>
<dbReference type="OrthoDB" id="529205at2759"/>
<dbReference type="AlphaFoldDB" id="A0A4P9YXF7"/>
<evidence type="ECO:0000313" key="3">
    <source>
        <dbReference type="Proteomes" id="UP000278143"/>
    </source>
</evidence>
<proteinExistence type="predicted"/>
<accession>A0A4P9YXF7</accession>
<protein>
    <submittedName>
        <fullName evidence="2">Uncharacterized protein</fullName>
    </submittedName>
</protein>
<reference evidence="3" key="1">
    <citation type="journal article" date="2018" name="Nat. Microbiol.">
        <title>Leveraging single-cell genomics to expand the fungal tree of life.</title>
        <authorList>
            <person name="Ahrendt S.R."/>
            <person name="Quandt C.A."/>
            <person name="Ciobanu D."/>
            <person name="Clum A."/>
            <person name="Salamov A."/>
            <person name="Andreopoulos B."/>
            <person name="Cheng J.F."/>
            <person name="Woyke T."/>
            <person name="Pelin A."/>
            <person name="Henrissat B."/>
            <person name="Reynolds N.K."/>
            <person name="Benny G.L."/>
            <person name="Smith M.E."/>
            <person name="James T.Y."/>
            <person name="Grigoriev I.V."/>
        </authorList>
    </citation>
    <scope>NUCLEOTIDE SEQUENCE [LARGE SCALE GENOMIC DNA]</scope>
    <source>
        <strain evidence="3">Benny S71-1</strain>
    </source>
</reference>
<dbReference type="Proteomes" id="UP000278143">
    <property type="component" value="Unassembled WGS sequence"/>
</dbReference>